<dbReference type="EMBL" id="CP022540">
    <property type="protein sequence ID" value="ASP22603.1"/>
    <property type="molecule type" value="Genomic_DNA"/>
</dbReference>
<organism evidence="4 5">
    <name type="scientific">Antarctobacter heliothermus</name>
    <dbReference type="NCBI Taxonomy" id="74033"/>
    <lineage>
        <taxon>Bacteria</taxon>
        <taxon>Pseudomonadati</taxon>
        <taxon>Pseudomonadota</taxon>
        <taxon>Alphaproteobacteria</taxon>
        <taxon>Rhodobacterales</taxon>
        <taxon>Roseobacteraceae</taxon>
        <taxon>Antarctobacter</taxon>
    </lineage>
</organism>
<dbReference type="InterPro" id="IPR018511">
    <property type="entry name" value="Hemolysin-typ_Ca-bd_CS"/>
</dbReference>
<comment type="subcellular location">
    <subcellularLocation>
        <location evidence="1">Secreted</location>
    </subcellularLocation>
</comment>
<evidence type="ECO:0000313" key="4">
    <source>
        <dbReference type="EMBL" id="ASP22603.1"/>
    </source>
</evidence>
<dbReference type="PROSITE" id="PS00330">
    <property type="entry name" value="HEMOLYSIN_CALCIUM"/>
    <property type="match status" value="2"/>
</dbReference>
<reference evidence="4 5" key="1">
    <citation type="submission" date="2017-07" db="EMBL/GenBank/DDBJ databases">
        <title>Genome Sequence of Antarctobacter heliothermus Strain SMS3 Isolated from a culture of the Diatom Skeletonema marinoi.</title>
        <authorList>
            <person name="Topel M."/>
            <person name="Pinder M.I.M."/>
            <person name="Johansson O.N."/>
            <person name="Kourtchenko O."/>
            <person name="Godhe A."/>
            <person name="Clarke A.K."/>
        </authorList>
    </citation>
    <scope>NUCLEOTIDE SEQUENCE [LARGE SCALE GENOMIC DNA]</scope>
    <source>
        <strain evidence="4 5">SMS3</strain>
    </source>
</reference>
<accession>A0A222E8R2</accession>
<keyword evidence="2" id="KW-0964">Secreted</keyword>
<dbReference type="AlphaFoldDB" id="A0A222E8R2"/>
<dbReference type="SUPFAM" id="SSF51120">
    <property type="entry name" value="beta-Roll"/>
    <property type="match status" value="2"/>
</dbReference>
<dbReference type="InterPro" id="IPR011049">
    <property type="entry name" value="Serralysin-like_metalloprot_C"/>
</dbReference>
<dbReference type="RefSeq" id="WP_094036335.1">
    <property type="nucleotide sequence ID" value="NZ_CP022540.1"/>
</dbReference>
<dbReference type="GO" id="GO:0005576">
    <property type="term" value="C:extracellular region"/>
    <property type="evidence" value="ECO:0007669"/>
    <property type="project" value="UniProtKB-SubCell"/>
</dbReference>
<dbReference type="GO" id="GO:0005509">
    <property type="term" value="F:calcium ion binding"/>
    <property type="evidence" value="ECO:0007669"/>
    <property type="project" value="InterPro"/>
</dbReference>
<dbReference type="KEGG" id="aht:ANTHELSMS3_03993"/>
<dbReference type="InterPro" id="IPR050557">
    <property type="entry name" value="RTX_toxin/Mannuronan_C5-epim"/>
</dbReference>
<evidence type="ECO:0000313" key="5">
    <source>
        <dbReference type="Proteomes" id="UP000203589"/>
    </source>
</evidence>
<dbReference type="Proteomes" id="UP000203589">
    <property type="component" value="Chromosome"/>
</dbReference>
<dbReference type="PANTHER" id="PTHR38340:SF1">
    <property type="entry name" value="S-LAYER PROTEIN"/>
    <property type="match status" value="1"/>
</dbReference>
<feature type="region of interest" description="Disordered" evidence="3">
    <location>
        <begin position="366"/>
        <end position="396"/>
    </location>
</feature>
<dbReference type="InterPro" id="IPR001343">
    <property type="entry name" value="Hemolysn_Ca-bd"/>
</dbReference>
<evidence type="ECO:0000256" key="3">
    <source>
        <dbReference type="SAM" id="MobiDB-lite"/>
    </source>
</evidence>
<name>A0A222E8R2_9RHOB</name>
<dbReference type="PANTHER" id="PTHR38340">
    <property type="entry name" value="S-LAYER PROTEIN"/>
    <property type="match status" value="1"/>
</dbReference>
<gene>
    <name evidence="4" type="ORF">ANTHELSMS3_03993</name>
</gene>
<dbReference type="OrthoDB" id="7816737at2"/>
<sequence length="520" mass="52385">MADFGLGTFSTTARTLVGSESGFLDRDGTLHVTGSDAISATFGTNWVSNHGFIYAYGGGFAAIDADGGVFELLNGKDGVIDAENPTGGTIDLNLSTFAQLVNHGTIHSANSDAIEFSDSDGGATFHLINTGEITANDTTALDLNVGTGTFRIDNSGLISSSGATIDVDQDIGGIGNHILINSGHIVGSGDDGANFAIGTSGGLQIANSGTITGWSEAIQSTRDNIVRILNTGILESIGTDIAVNIEGGTDVIRNAGHILGDVYMGGGTDLFEGTGGVVNGTVYGESGNDTLAGGEEADKLDGGGDDDKLVGRGGDDYLNGGSGSDVILGGAGNDEIDGGTNSDTLNGNSGDDTIFGNLDSDLLVGQDGSDFLDGGNQDDLLDGGNGDDTLEGGDGNDILRGRAGEDDLAGGLGRDLLTGGEGADNFVFRSIAGTVAGANRDQIMDFEQGVDTIVIAGLSPGVFEFRGTAAFAPSGNPEIRLNETATGSTIVQIDNNGDGTIDAEIRVGGVTGLTADDFVL</sequence>
<dbReference type="PRINTS" id="PR00313">
    <property type="entry name" value="CABNDNGRPT"/>
</dbReference>
<evidence type="ECO:0000256" key="2">
    <source>
        <dbReference type="ARBA" id="ARBA00022525"/>
    </source>
</evidence>
<proteinExistence type="predicted"/>
<evidence type="ECO:0000256" key="1">
    <source>
        <dbReference type="ARBA" id="ARBA00004613"/>
    </source>
</evidence>
<keyword evidence="5" id="KW-1185">Reference proteome</keyword>
<dbReference type="Pfam" id="PF00353">
    <property type="entry name" value="HemolysinCabind"/>
    <property type="match status" value="3"/>
</dbReference>
<protein>
    <submittedName>
        <fullName evidence="4">Leukotoxin</fullName>
    </submittedName>
</protein>
<dbReference type="Gene3D" id="2.150.10.10">
    <property type="entry name" value="Serralysin-like metalloprotease, C-terminal"/>
    <property type="match status" value="3"/>
</dbReference>